<proteinExistence type="predicted"/>
<dbReference type="CDD" id="cd09891">
    <property type="entry name" value="NGN_Bact_1"/>
    <property type="match status" value="1"/>
</dbReference>
<dbReference type="InterPro" id="IPR036735">
    <property type="entry name" value="NGN_dom_sf"/>
</dbReference>
<evidence type="ECO:0000256" key="2">
    <source>
        <dbReference type="ARBA" id="ARBA00023015"/>
    </source>
</evidence>
<evidence type="ECO:0000313" key="7">
    <source>
        <dbReference type="EMBL" id="MBP3956586.1"/>
    </source>
</evidence>
<sequence>MTEETAAETPPIDGANPADPVVDANTNDAVSAPAPSESDVQALIEPGESPSESPETEEAAESEAADEGEASSTTAKKSRGTRSKSDADAEPAVASGDDEPAAEPAPETKKKWYAIKVQSGREDTIKAAILRKVAIEGLEEYFGQIMIPFEEVIEKKAVKVKDKKTGDTVTVERKVTRKRKKFQGYLFAELEFNDRILYLFRETSGVGDFLNLRNKSNELPTPEPMSEHEVQQMLTGEKQAGGPDKGKKIKIEFEKGDRVRIREGSFANSEGEVTAISEPKDPTDAPKITVVVTFWGRPLPVELEYWQVAKV</sequence>
<organism evidence="7 8">
    <name type="scientific">Gemmata palustris</name>
    <dbReference type="NCBI Taxonomy" id="2822762"/>
    <lineage>
        <taxon>Bacteria</taxon>
        <taxon>Pseudomonadati</taxon>
        <taxon>Planctomycetota</taxon>
        <taxon>Planctomycetia</taxon>
        <taxon>Gemmatales</taxon>
        <taxon>Gemmataceae</taxon>
        <taxon>Gemmata</taxon>
    </lineage>
</organism>
<keyword evidence="3" id="KW-0804">Transcription</keyword>
<dbReference type="Proteomes" id="UP000676565">
    <property type="component" value="Unassembled WGS sequence"/>
</dbReference>
<evidence type="ECO:0000313" key="8">
    <source>
        <dbReference type="Proteomes" id="UP000676565"/>
    </source>
</evidence>
<keyword evidence="1" id="KW-0889">Transcription antitermination</keyword>
<dbReference type="EMBL" id="JAGKQQ010000001">
    <property type="protein sequence ID" value="MBP3956586.1"/>
    <property type="molecule type" value="Genomic_DNA"/>
</dbReference>
<dbReference type="SUPFAM" id="SSF82679">
    <property type="entry name" value="N-utilization substance G protein NusG, N-terminal domain"/>
    <property type="match status" value="1"/>
</dbReference>
<dbReference type="InterPro" id="IPR047050">
    <property type="entry name" value="NGN"/>
</dbReference>
<dbReference type="RefSeq" id="WP_210654847.1">
    <property type="nucleotide sequence ID" value="NZ_JAGKQQ010000001.1"/>
</dbReference>
<evidence type="ECO:0000256" key="3">
    <source>
        <dbReference type="ARBA" id="ARBA00023163"/>
    </source>
</evidence>
<protein>
    <recommendedName>
        <fullName evidence="9">Transcription termination/antitermination protein NusG</fullName>
    </recommendedName>
</protein>
<evidence type="ECO:0000256" key="4">
    <source>
        <dbReference type="SAM" id="MobiDB-lite"/>
    </source>
</evidence>
<dbReference type="InterPro" id="IPR014722">
    <property type="entry name" value="Rib_uL2_dom2"/>
</dbReference>
<dbReference type="InterPro" id="IPR006645">
    <property type="entry name" value="NGN-like_dom"/>
</dbReference>
<evidence type="ECO:0000259" key="5">
    <source>
        <dbReference type="SMART" id="SM00738"/>
    </source>
</evidence>
<dbReference type="InterPro" id="IPR005824">
    <property type="entry name" value="KOW"/>
</dbReference>
<feature type="domain" description="NusG-like N-terminal" evidence="5">
    <location>
        <begin position="109"/>
        <end position="237"/>
    </location>
</feature>
<comment type="caution">
    <text evidence="7">The sequence shown here is derived from an EMBL/GenBank/DDBJ whole genome shotgun (WGS) entry which is preliminary data.</text>
</comment>
<dbReference type="Pfam" id="PF02357">
    <property type="entry name" value="NusG"/>
    <property type="match status" value="1"/>
</dbReference>
<evidence type="ECO:0008006" key="9">
    <source>
        <dbReference type="Google" id="ProtNLM"/>
    </source>
</evidence>
<dbReference type="PANTHER" id="PTHR30265">
    <property type="entry name" value="RHO-INTERACTING TRANSCRIPTION TERMINATION FACTOR NUSG"/>
    <property type="match status" value="1"/>
</dbReference>
<feature type="domain" description="KOW" evidence="6">
    <location>
        <begin position="252"/>
        <end position="279"/>
    </location>
</feature>
<name>A0ABS5BS98_9BACT</name>
<evidence type="ECO:0000256" key="1">
    <source>
        <dbReference type="ARBA" id="ARBA00022814"/>
    </source>
</evidence>
<evidence type="ECO:0000259" key="6">
    <source>
        <dbReference type="SMART" id="SM00739"/>
    </source>
</evidence>
<dbReference type="SMART" id="SM00739">
    <property type="entry name" value="KOW"/>
    <property type="match status" value="1"/>
</dbReference>
<reference evidence="7 8" key="1">
    <citation type="submission" date="2021-04" db="EMBL/GenBank/DDBJ databases">
        <authorList>
            <person name="Ivanova A."/>
        </authorList>
    </citation>
    <scope>NUCLEOTIDE SEQUENCE [LARGE SCALE GENOMIC DNA]</scope>
    <source>
        <strain evidence="7 8">G18</strain>
    </source>
</reference>
<feature type="compositionally biased region" description="Acidic residues" evidence="4">
    <location>
        <begin position="54"/>
        <end position="69"/>
    </location>
</feature>
<dbReference type="SMART" id="SM00738">
    <property type="entry name" value="NGN"/>
    <property type="match status" value="1"/>
</dbReference>
<accession>A0ABS5BS98</accession>
<gene>
    <name evidence="7" type="ORF">J8F10_15005</name>
</gene>
<dbReference type="CDD" id="cd06091">
    <property type="entry name" value="KOW_NusG"/>
    <property type="match status" value="1"/>
</dbReference>
<feature type="region of interest" description="Disordered" evidence="4">
    <location>
        <begin position="1"/>
        <end position="108"/>
    </location>
</feature>
<dbReference type="PANTHER" id="PTHR30265:SF2">
    <property type="entry name" value="TRANSCRIPTION TERMINATION_ANTITERMINATION PROTEIN NUSG"/>
    <property type="match status" value="1"/>
</dbReference>
<dbReference type="InterPro" id="IPR043425">
    <property type="entry name" value="NusG-like"/>
</dbReference>
<keyword evidence="8" id="KW-1185">Reference proteome</keyword>
<dbReference type="Gene3D" id="3.30.70.940">
    <property type="entry name" value="NusG, N-terminal domain"/>
    <property type="match status" value="1"/>
</dbReference>
<dbReference type="Gene3D" id="2.30.30.30">
    <property type="match status" value="1"/>
</dbReference>
<dbReference type="InterPro" id="IPR008991">
    <property type="entry name" value="Translation_prot_SH3-like_sf"/>
</dbReference>
<dbReference type="SUPFAM" id="SSF50104">
    <property type="entry name" value="Translation proteins SH3-like domain"/>
    <property type="match status" value="1"/>
</dbReference>
<keyword evidence="2" id="KW-0805">Transcription regulation</keyword>